<protein>
    <submittedName>
        <fullName evidence="2">Trypsin-like peptidase domain-containing protein</fullName>
    </submittedName>
</protein>
<dbReference type="RefSeq" id="WP_198128644.1">
    <property type="nucleotide sequence ID" value="NZ_JAECZC010000107.1"/>
</dbReference>
<gene>
    <name evidence="2" type="ORF">I8748_33005</name>
</gene>
<dbReference type="InterPro" id="IPR009003">
    <property type="entry name" value="Peptidase_S1_PA"/>
</dbReference>
<dbReference type="Proteomes" id="UP000632766">
    <property type="component" value="Unassembled WGS sequence"/>
</dbReference>
<organism evidence="2 3">
    <name type="scientific">Amazonocrinis nigriterrae CENA67</name>
    <dbReference type="NCBI Taxonomy" id="2794033"/>
    <lineage>
        <taxon>Bacteria</taxon>
        <taxon>Bacillati</taxon>
        <taxon>Cyanobacteriota</taxon>
        <taxon>Cyanophyceae</taxon>
        <taxon>Nostocales</taxon>
        <taxon>Nostocaceae</taxon>
        <taxon>Amazonocrinis</taxon>
        <taxon>Amazonocrinis nigriterrae</taxon>
    </lineage>
</organism>
<keyword evidence="3" id="KW-1185">Reference proteome</keyword>
<name>A0A8J7LCY2_9NOST</name>
<dbReference type="SUPFAM" id="SSF50494">
    <property type="entry name" value="Trypsin-like serine proteases"/>
    <property type="match status" value="1"/>
</dbReference>
<dbReference type="PANTHER" id="PTHR43019:SF23">
    <property type="entry name" value="PROTEASE DO-LIKE 5, CHLOROPLASTIC"/>
    <property type="match status" value="1"/>
</dbReference>
<accession>A0A8J7LCY2</accession>
<evidence type="ECO:0000256" key="1">
    <source>
        <dbReference type="SAM" id="SignalP"/>
    </source>
</evidence>
<keyword evidence="1" id="KW-0732">Signal</keyword>
<dbReference type="PANTHER" id="PTHR43019">
    <property type="entry name" value="SERINE ENDOPROTEASE DEGS"/>
    <property type="match status" value="1"/>
</dbReference>
<feature type="signal peptide" evidence="1">
    <location>
        <begin position="1"/>
        <end position="23"/>
    </location>
</feature>
<dbReference type="InterPro" id="IPR043504">
    <property type="entry name" value="Peptidase_S1_PA_chymotrypsin"/>
</dbReference>
<comment type="caution">
    <text evidence="2">The sequence shown here is derived from an EMBL/GenBank/DDBJ whole genome shotgun (WGS) entry which is preliminary data.</text>
</comment>
<dbReference type="AlphaFoldDB" id="A0A8J7LCY2"/>
<dbReference type="Pfam" id="PF13365">
    <property type="entry name" value="Trypsin_2"/>
    <property type="match status" value="1"/>
</dbReference>
<dbReference type="EMBL" id="JAECZC010000107">
    <property type="protein sequence ID" value="MBH8566911.1"/>
    <property type="molecule type" value="Genomic_DNA"/>
</dbReference>
<dbReference type="Gene3D" id="2.40.10.10">
    <property type="entry name" value="Trypsin-like serine proteases"/>
    <property type="match status" value="2"/>
</dbReference>
<feature type="chain" id="PRO_5035299584" evidence="1">
    <location>
        <begin position="24"/>
        <end position="267"/>
    </location>
</feature>
<reference evidence="2 3" key="1">
    <citation type="journal article" date="2021" name="Int. J. Syst. Evol. Microbiol.">
        <title>Amazonocrinis nigriterrae gen. nov., sp. nov., Atlanticothrix silvestris gen. nov., sp. nov. and Dendronalium phyllosphericum gen. nov., sp. nov., nostocacean cyanobacteria from Brazilian environments.</title>
        <authorList>
            <person name="Alvarenga D.O."/>
            <person name="Andreote A.P.D."/>
            <person name="Branco L.H.Z."/>
            <person name="Delbaje E."/>
            <person name="Cruz R.B."/>
            <person name="Varani A.M."/>
            <person name="Fiore M.F."/>
        </authorList>
    </citation>
    <scope>NUCLEOTIDE SEQUENCE [LARGE SCALE GENOMIC DNA]</scope>
    <source>
        <strain evidence="2 3">CENA67</strain>
    </source>
</reference>
<evidence type="ECO:0000313" key="3">
    <source>
        <dbReference type="Proteomes" id="UP000632766"/>
    </source>
</evidence>
<proteinExistence type="predicted"/>
<evidence type="ECO:0000313" key="2">
    <source>
        <dbReference type="EMBL" id="MBH8566911.1"/>
    </source>
</evidence>
<sequence length="267" mass="29020">MAWHRFAPIFLIGTLLTKLSASAPVESVFPECTTFGCKISQSRKLYRQAQSITVKVLSTDFLGSGILLKNQGQVYTVLTNAHVLQAGEPPYRIQTEDDKIYTAHLSHSSSLGKNDLALLQFQSTGNNYTVASLSSSLAVGDEVFAAGFLATEEGTEEQGLAFTKGKVSLMLPKPLEGGYQLGYTNDIQNGMSGGPLLNYRGEVVGVNGMHAYPLWDVPSVFQDGSNADERLHQIITRLNWAVPIDKVVQMIAKPAKTPDKPMLNKAD</sequence>